<organism evidence="1 2">
    <name type="scientific">Clostridium simiarum</name>
    <dbReference type="NCBI Taxonomy" id="2841506"/>
    <lineage>
        <taxon>Bacteria</taxon>
        <taxon>Bacillati</taxon>
        <taxon>Bacillota</taxon>
        <taxon>Clostridia</taxon>
        <taxon>Eubacteriales</taxon>
        <taxon>Clostridiaceae</taxon>
        <taxon>Clostridium</taxon>
    </lineage>
</organism>
<evidence type="ECO:0000313" key="2">
    <source>
        <dbReference type="Proteomes" id="UP000736583"/>
    </source>
</evidence>
<name>A0ABS6F1V6_9CLOT</name>
<reference evidence="1 2" key="1">
    <citation type="submission" date="2021-06" db="EMBL/GenBank/DDBJ databases">
        <authorList>
            <person name="Sun Q."/>
            <person name="Li D."/>
        </authorList>
    </citation>
    <scope>NUCLEOTIDE SEQUENCE [LARGE SCALE GENOMIC DNA]</scope>
    <source>
        <strain evidence="1 2">MSJ-4</strain>
    </source>
</reference>
<dbReference type="RefSeq" id="WP_216457156.1">
    <property type="nucleotide sequence ID" value="NZ_JAHLQL010000003.1"/>
</dbReference>
<gene>
    <name evidence="1" type="ORF">KQI89_11385</name>
</gene>
<keyword evidence="2" id="KW-1185">Reference proteome</keyword>
<protein>
    <submittedName>
        <fullName evidence="1">Uncharacterized protein</fullName>
    </submittedName>
</protein>
<sequence>MEYNHNKIMELIRGFKTISIIGMDKNVGKTTVLNYLIENSRNYISPLGLTSIGRDGEDTDVVTLTSKPRIYVGSGTYIATVKQCLGNSDITKEIINTTGIYTPMGEVIVTKALSDGYVDLGGPSVNSQMSKICNYLLDLGCEKVLVDGALGRKTFASPGITEATILSTGASVSRSMNKVIEKTAHTASLLSIPSEKDPYILELCNNTLDEHRINIIYNNGTIKHLKASTSLDAGKDIVYNLNENVAYIYIKGILSDKLLLDIIKSTDEYKKVIFLVEDGTKLFLTEEIYKKFIVTGGQIKALCPINILFITCNPKSPYGYEFNKDMFLNKLRKAVDLPIFNVLYEA</sequence>
<dbReference type="Proteomes" id="UP000736583">
    <property type="component" value="Unassembled WGS sequence"/>
</dbReference>
<proteinExistence type="predicted"/>
<dbReference type="EMBL" id="JAHLQL010000003">
    <property type="protein sequence ID" value="MBU5592360.1"/>
    <property type="molecule type" value="Genomic_DNA"/>
</dbReference>
<evidence type="ECO:0000313" key="1">
    <source>
        <dbReference type="EMBL" id="MBU5592360.1"/>
    </source>
</evidence>
<comment type="caution">
    <text evidence="1">The sequence shown here is derived from an EMBL/GenBank/DDBJ whole genome shotgun (WGS) entry which is preliminary data.</text>
</comment>
<accession>A0ABS6F1V6</accession>